<accession>A0AAV1SGE7</accession>
<dbReference type="AlphaFoldDB" id="A0AAV1SGE7"/>
<evidence type="ECO:0000313" key="2">
    <source>
        <dbReference type="Proteomes" id="UP001314170"/>
    </source>
</evidence>
<protein>
    <submittedName>
        <fullName evidence="1">Uncharacterized protein</fullName>
    </submittedName>
</protein>
<organism evidence="1 2">
    <name type="scientific">Dovyalis caffra</name>
    <dbReference type="NCBI Taxonomy" id="77055"/>
    <lineage>
        <taxon>Eukaryota</taxon>
        <taxon>Viridiplantae</taxon>
        <taxon>Streptophyta</taxon>
        <taxon>Embryophyta</taxon>
        <taxon>Tracheophyta</taxon>
        <taxon>Spermatophyta</taxon>
        <taxon>Magnoliopsida</taxon>
        <taxon>eudicotyledons</taxon>
        <taxon>Gunneridae</taxon>
        <taxon>Pentapetalae</taxon>
        <taxon>rosids</taxon>
        <taxon>fabids</taxon>
        <taxon>Malpighiales</taxon>
        <taxon>Salicaceae</taxon>
        <taxon>Flacourtieae</taxon>
        <taxon>Dovyalis</taxon>
    </lineage>
</organism>
<dbReference type="Proteomes" id="UP001314170">
    <property type="component" value="Unassembled WGS sequence"/>
</dbReference>
<gene>
    <name evidence="1" type="ORF">DCAF_LOCUS22871</name>
</gene>
<dbReference type="EMBL" id="CAWUPB010001184">
    <property type="protein sequence ID" value="CAK7350145.1"/>
    <property type="molecule type" value="Genomic_DNA"/>
</dbReference>
<keyword evidence="2" id="KW-1185">Reference proteome</keyword>
<evidence type="ECO:0000313" key="1">
    <source>
        <dbReference type="EMBL" id="CAK7350145.1"/>
    </source>
</evidence>
<proteinExistence type="predicted"/>
<feature type="non-terminal residue" evidence="1">
    <location>
        <position position="55"/>
    </location>
</feature>
<comment type="caution">
    <text evidence="1">The sequence shown here is derived from an EMBL/GenBank/DDBJ whole genome shotgun (WGS) entry which is preliminary data.</text>
</comment>
<name>A0AAV1SGE7_9ROSI</name>
<sequence length="55" mass="6313">MRGRYGVTARGLCEKEREGVGVVGVWPMEAWYVAGRLLVRRRRLGREGSPRPMRV</sequence>
<reference evidence="1 2" key="1">
    <citation type="submission" date="2024-01" db="EMBL/GenBank/DDBJ databases">
        <authorList>
            <person name="Waweru B."/>
        </authorList>
    </citation>
    <scope>NUCLEOTIDE SEQUENCE [LARGE SCALE GENOMIC DNA]</scope>
</reference>